<dbReference type="AlphaFoldDB" id="A0A2I7SHW8"/>
<dbReference type="Proteomes" id="UP000236592">
    <property type="component" value="Chromosome"/>
</dbReference>
<keyword evidence="1" id="KW-0472">Membrane</keyword>
<keyword evidence="1" id="KW-0812">Transmembrane</keyword>
<protein>
    <submittedName>
        <fullName evidence="2">Uncharacterized protein</fullName>
    </submittedName>
</protein>
<evidence type="ECO:0000256" key="1">
    <source>
        <dbReference type="SAM" id="Phobius"/>
    </source>
</evidence>
<evidence type="ECO:0000313" key="2">
    <source>
        <dbReference type="EMBL" id="AUS05496.1"/>
    </source>
</evidence>
<organism evidence="2 3">
    <name type="scientific">Pseudotamlana carrageenivorans</name>
    <dbReference type="NCBI Taxonomy" id="2069432"/>
    <lineage>
        <taxon>Bacteria</taxon>
        <taxon>Pseudomonadati</taxon>
        <taxon>Bacteroidota</taxon>
        <taxon>Flavobacteriia</taxon>
        <taxon>Flavobacteriales</taxon>
        <taxon>Flavobacteriaceae</taxon>
        <taxon>Pseudotamlana</taxon>
    </lineage>
</organism>
<dbReference type="KEGG" id="taj:C1A40_08465"/>
<dbReference type="EMBL" id="CP025938">
    <property type="protein sequence ID" value="AUS05496.1"/>
    <property type="molecule type" value="Genomic_DNA"/>
</dbReference>
<sequence length="380" mass="43476">MLFIKLFNLKNIILLVCGFVVFFKSAVSYFIDYEEVSHQITVNHPGEKAPVQATLIQILGKNRTTIGYKMDVVSVICLEQVCKVIPVTIYWDAVGNYQKYDIEKGQTLEKYEADVFAPEDYTKLHRILSDKQSPFKEVLLSEVLTVVVPGQDDVDAVSGATALKLDEKDTVPGAALTCYTLWHWVNGGLIPIIKDITGKTASYKQLLQFLNEESRPYFEVALKELARRQHYETSLVNLIISKSLMYKKDSNPTLDFFENGPKQVFQSALYELFVLGDKSQRIAVLQSFKNTSHHLNSLYLERLSEALSQTVSFQEISIFLQLIEENNVNSEAVNEALKPFLETDFLIARRVYWYLNTQLNLNKALRDEVQAFRLKYANKL</sequence>
<reference evidence="3" key="1">
    <citation type="submission" date="2018-01" db="EMBL/GenBank/DDBJ databases">
        <title>Complete genome of Tamlana sp. UJ94.</title>
        <authorList>
            <person name="Jung J."/>
            <person name="Chung D."/>
            <person name="Bae S.S."/>
            <person name="Baek K."/>
        </authorList>
    </citation>
    <scope>NUCLEOTIDE SEQUENCE [LARGE SCALE GENOMIC DNA]</scope>
    <source>
        <strain evidence="3">UJ94</strain>
    </source>
</reference>
<name>A0A2I7SHW8_9FLAO</name>
<keyword evidence="1" id="KW-1133">Transmembrane helix</keyword>
<keyword evidence="3" id="KW-1185">Reference proteome</keyword>
<gene>
    <name evidence="2" type="ORF">C1A40_08465</name>
</gene>
<evidence type="ECO:0000313" key="3">
    <source>
        <dbReference type="Proteomes" id="UP000236592"/>
    </source>
</evidence>
<proteinExistence type="predicted"/>
<accession>A0A2I7SHW8</accession>
<feature type="transmembrane region" description="Helical" evidence="1">
    <location>
        <begin position="12"/>
        <end position="31"/>
    </location>
</feature>